<gene>
    <name evidence="9" type="ORF">ACCI49_11345</name>
</gene>
<dbReference type="PANTHER" id="PTHR11728:SF1">
    <property type="entry name" value="GLYCEROL-3-PHOSPHATE DEHYDROGENASE [NAD(+)] 2, CHLOROPLASTIC"/>
    <property type="match status" value="1"/>
</dbReference>
<proteinExistence type="inferred from homology"/>
<sequence>MTLRIGVIGSGGFGRAIAAASARNQHDVVLYSRNPHSLPEPIVATTDLADLRDRELVFIATPSQYAEDIATALGDHVDGRHLIVHVSRGLVGEELKLITTILPERTAARRLGALAGPLVADALAEGAIIGTAFPEVSAAVREAIGGDALRIYETRDVAGVQLASATVGLFTILLGFVTEQGTDPGTIAMLAIRGMVEVSRIGETFGAKRETFLGLAGLGDLIAAVAGDQRPEYRLGQAIARGADLTRATAEVGANVEGIQVARNLIAHAQALGVATSIFVSVLDGEMTAEDALDALMNRPVGME</sequence>
<evidence type="ECO:0000256" key="2">
    <source>
        <dbReference type="ARBA" id="ARBA00022516"/>
    </source>
</evidence>
<dbReference type="InterPro" id="IPR006168">
    <property type="entry name" value="G3P_DH_NAD-dep"/>
</dbReference>
<dbReference type="InterPro" id="IPR011128">
    <property type="entry name" value="G3P_DH_NAD-dep_N"/>
</dbReference>
<dbReference type="Pfam" id="PF01210">
    <property type="entry name" value="NAD_Gly3P_dh_N"/>
    <property type="match status" value="1"/>
</dbReference>
<accession>A0ABV4P0Q5</accession>
<name>A0ABV4P0Q5_9GAMM</name>
<feature type="domain" description="Glycerol-3-phosphate dehydrogenase NAD-dependent N-terminal" evidence="7">
    <location>
        <begin position="36"/>
        <end position="128"/>
    </location>
</feature>
<keyword evidence="4" id="KW-0443">Lipid metabolism</keyword>
<evidence type="ECO:0000256" key="5">
    <source>
        <dbReference type="ARBA" id="ARBA00023209"/>
    </source>
</evidence>
<dbReference type="InterPro" id="IPR008927">
    <property type="entry name" value="6-PGluconate_DH-like_C_sf"/>
</dbReference>
<keyword evidence="3" id="KW-0560">Oxidoreductase</keyword>
<dbReference type="SUPFAM" id="SSF48179">
    <property type="entry name" value="6-phosphogluconate dehydrogenase C-terminal domain-like"/>
    <property type="match status" value="1"/>
</dbReference>
<dbReference type="EMBL" id="JBGMEK010000021">
    <property type="protein sequence ID" value="MFA0811513.1"/>
    <property type="molecule type" value="Genomic_DNA"/>
</dbReference>
<dbReference type="Proteomes" id="UP001569428">
    <property type="component" value="Unassembled WGS sequence"/>
</dbReference>
<dbReference type="RefSeq" id="WP_371839072.1">
    <property type="nucleotide sequence ID" value="NZ_JBGMEK010000021.1"/>
</dbReference>
<evidence type="ECO:0000256" key="4">
    <source>
        <dbReference type="ARBA" id="ARBA00023098"/>
    </source>
</evidence>
<keyword evidence="5" id="KW-0594">Phospholipid biosynthesis</keyword>
<dbReference type="Gene3D" id="3.40.50.720">
    <property type="entry name" value="NAD(P)-binding Rossmann-like Domain"/>
    <property type="match status" value="1"/>
</dbReference>
<dbReference type="PIRSF" id="PIRSF000114">
    <property type="entry name" value="Glycerol-3-P_dh"/>
    <property type="match status" value="1"/>
</dbReference>
<organism evidence="9 10">
    <name type="scientific">Microbulbifer epialgicus</name>
    <dbReference type="NCBI Taxonomy" id="393907"/>
    <lineage>
        <taxon>Bacteria</taxon>
        <taxon>Pseudomonadati</taxon>
        <taxon>Pseudomonadota</taxon>
        <taxon>Gammaproteobacteria</taxon>
        <taxon>Cellvibrionales</taxon>
        <taxon>Microbulbiferaceae</taxon>
        <taxon>Microbulbifer</taxon>
    </lineage>
</organism>
<dbReference type="Pfam" id="PF07479">
    <property type="entry name" value="NAD_Gly3P_dh_C"/>
    <property type="match status" value="1"/>
</dbReference>
<reference evidence="9 10" key="1">
    <citation type="submission" date="2024-08" db="EMBL/GenBank/DDBJ databases">
        <authorList>
            <person name="Ishaq N."/>
        </authorList>
    </citation>
    <scope>NUCLEOTIDE SEQUENCE [LARGE SCALE GENOMIC DNA]</scope>
    <source>
        <strain evidence="9 10">DSM 18651</strain>
    </source>
</reference>
<keyword evidence="6" id="KW-1208">Phospholipid metabolism</keyword>
<evidence type="ECO:0000313" key="9">
    <source>
        <dbReference type="EMBL" id="MFA0811513.1"/>
    </source>
</evidence>
<protein>
    <submittedName>
        <fullName evidence="9">NAD(P)-binding domain-containing protein</fullName>
    </submittedName>
</protein>
<dbReference type="PANTHER" id="PTHR11728">
    <property type="entry name" value="GLYCEROL-3-PHOSPHATE DEHYDROGENASE"/>
    <property type="match status" value="1"/>
</dbReference>
<evidence type="ECO:0000259" key="8">
    <source>
        <dbReference type="Pfam" id="PF07479"/>
    </source>
</evidence>
<dbReference type="SUPFAM" id="SSF51735">
    <property type="entry name" value="NAD(P)-binding Rossmann-fold domains"/>
    <property type="match status" value="1"/>
</dbReference>
<keyword evidence="2" id="KW-0444">Lipid biosynthesis</keyword>
<comment type="caution">
    <text evidence="9">The sequence shown here is derived from an EMBL/GenBank/DDBJ whole genome shotgun (WGS) entry which is preliminary data.</text>
</comment>
<evidence type="ECO:0000313" key="10">
    <source>
        <dbReference type="Proteomes" id="UP001569428"/>
    </source>
</evidence>
<keyword evidence="10" id="KW-1185">Reference proteome</keyword>
<dbReference type="InterPro" id="IPR036291">
    <property type="entry name" value="NAD(P)-bd_dom_sf"/>
</dbReference>
<evidence type="ECO:0000256" key="6">
    <source>
        <dbReference type="ARBA" id="ARBA00023264"/>
    </source>
</evidence>
<dbReference type="InterPro" id="IPR006109">
    <property type="entry name" value="G3P_DH_NAD-dep_C"/>
</dbReference>
<evidence type="ECO:0000256" key="3">
    <source>
        <dbReference type="ARBA" id="ARBA00023002"/>
    </source>
</evidence>
<feature type="domain" description="Glycerol-3-phosphate dehydrogenase NAD-dependent C-terminal" evidence="8">
    <location>
        <begin position="156"/>
        <end position="282"/>
    </location>
</feature>
<evidence type="ECO:0000256" key="1">
    <source>
        <dbReference type="ARBA" id="ARBA00011009"/>
    </source>
</evidence>
<dbReference type="Gene3D" id="1.10.1040.10">
    <property type="entry name" value="N-(1-d-carboxylethyl)-l-norvaline Dehydrogenase, domain 2"/>
    <property type="match status" value="1"/>
</dbReference>
<comment type="similarity">
    <text evidence="1">Belongs to the NAD-dependent glycerol-3-phosphate dehydrogenase family.</text>
</comment>
<evidence type="ECO:0000259" key="7">
    <source>
        <dbReference type="Pfam" id="PF01210"/>
    </source>
</evidence>
<dbReference type="InterPro" id="IPR013328">
    <property type="entry name" value="6PGD_dom2"/>
</dbReference>